<dbReference type="GO" id="GO:0016787">
    <property type="term" value="F:hydrolase activity"/>
    <property type="evidence" value="ECO:0007669"/>
    <property type="project" value="UniProtKB-KW"/>
</dbReference>
<sequence length="414" mass="46891">MKKAFYIFFFIIGTCPFLDQSATAQTAKSRVQLEREKEAVQQKLLEFDKILKKTAESKKVTLGQLSVVNKQLETRVTYIRTLSQEVSLINKEISETEKKIKSLENDLENLKEEYAQMVYTSSKLNQGLTMTTFVFSSSTFKQFYMRLKYLKQYTDARKKQVEQIESVTKELAQQRVRLEDKKVEKQQVINQEEQQRKQLAQAKNEQQGIVSTLTKQEVELRKKIVEAKKQQEKLNNLIKRAIEDEIRKAEAEAKKSNSKATKSSGSSIPMTPEATALSNSFAGNKGKLPWPVETGFVSKKYGTHPHPTLKGIVEDNDGVDIQTSPNSNVRSVFDGEVIKIGTIPGYGGTIVIKHGEYYTMYSKLKVISVKTGEKVKAKQIVGQVYTNKDGVAEVHFETWKGLQPMNPAGWLAGQ</sequence>
<dbReference type="EMBL" id="JBHUHR010000051">
    <property type="protein sequence ID" value="MFD2037636.1"/>
    <property type="molecule type" value="Genomic_DNA"/>
</dbReference>
<evidence type="ECO:0000313" key="5">
    <source>
        <dbReference type="EMBL" id="MFD2037636.1"/>
    </source>
</evidence>
<dbReference type="InterPro" id="IPR050570">
    <property type="entry name" value="Cell_wall_metabolism_enzyme"/>
</dbReference>
<dbReference type="Gene3D" id="6.10.250.3150">
    <property type="match status" value="1"/>
</dbReference>
<dbReference type="Gene3D" id="2.70.70.10">
    <property type="entry name" value="Glucose Permease (Domain IIA)"/>
    <property type="match status" value="1"/>
</dbReference>
<proteinExistence type="predicted"/>
<dbReference type="PANTHER" id="PTHR21666:SF289">
    <property type="entry name" value="L-ALA--D-GLU ENDOPEPTIDASE"/>
    <property type="match status" value="1"/>
</dbReference>
<dbReference type="InterPro" id="IPR016047">
    <property type="entry name" value="M23ase_b-sheet_dom"/>
</dbReference>
<keyword evidence="2" id="KW-0175">Coiled coil</keyword>
<gene>
    <name evidence="5" type="ORF">ACFSKL_22770</name>
</gene>
<dbReference type="PANTHER" id="PTHR21666">
    <property type="entry name" value="PEPTIDASE-RELATED"/>
    <property type="match status" value="1"/>
</dbReference>
<dbReference type="RefSeq" id="WP_376889676.1">
    <property type="nucleotide sequence ID" value="NZ_JBHUHR010000051.1"/>
</dbReference>
<name>A0ABW4VV47_9BACT</name>
<feature type="coiled-coil region" evidence="2">
    <location>
        <begin position="79"/>
        <end position="120"/>
    </location>
</feature>
<reference evidence="6" key="1">
    <citation type="journal article" date="2019" name="Int. J. Syst. Evol. Microbiol.">
        <title>The Global Catalogue of Microorganisms (GCM) 10K type strain sequencing project: providing services to taxonomists for standard genome sequencing and annotation.</title>
        <authorList>
            <consortium name="The Broad Institute Genomics Platform"/>
            <consortium name="The Broad Institute Genome Sequencing Center for Infectious Disease"/>
            <person name="Wu L."/>
            <person name="Ma J."/>
        </authorList>
    </citation>
    <scope>NUCLEOTIDE SEQUENCE [LARGE SCALE GENOMIC DNA]</scope>
    <source>
        <strain evidence="6">CGMCC 1.15180</strain>
    </source>
</reference>
<dbReference type="SUPFAM" id="SSF51261">
    <property type="entry name" value="Duplicated hybrid motif"/>
    <property type="match status" value="1"/>
</dbReference>
<feature type="region of interest" description="Disordered" evidence="3">
    <location>
        <begin position="251"/>
        <end position="281"/>
    </location>
</feature>
<feature type="domain" description="M23ase beta-sheet core" evidence="4">
    <location>
        <begin position="316"/>
        <end position="407"/>
    </location>
</feature>
<accession>A0ABW4VV47</accession>
<dbReference type="Proteomes" id="UP001597361">
    <property type="component" value="Unassembled WGS sequence"/>
</dbReference>
<feature type="compositionally biased region" description="Low complexity" evidence="3">
    <location>
        <begin position="258"/>
        <end position="267"/>
    </location>
</feature>
<organism evidence="5 6">
    <name type="scientific">Belliella marina</name>
    <dbReference type="NCBI Taxonomy" id="1644146"/>
    <lineage>
        <taxon>Bacteria</taxon>
        <taxon>Pseudomonadati</taxon>
        <taxon>Bacteroidota</taxon>
        <taxon>Cytophagia</taxon>
        <taxon>Cytophagales</taxon>
        <taxon>Cyclobacteriaceae</taxon>
        <taxon>Belliella</taxon>
    </lineage>
</organism>
<evidence type="ECO:0000256" key="1">
    <source>
        <dbReference type="ARBA" id="ARBA00022729"/>
    </source>
</evidence>
<evidence type="ECO:0000256" key="2">
    <source>
        <dbReference type="SAM" id="Coils"/>
    </source>
</evidence>
<dbReference type="Pfam" id="PF01551">
    <property type="entry name" value="Peptidase_M23"/>
    <property type="match status" value="1"/>
</dbReference>
<keyword evidence="6" id="KW-1185">Reference proteome</keyword>
<keyword evidence="1" id="KW-0732">Signal</keyword>
<keyword evidence="5" id="KW-0378">Hydrolase</keyword>
<evidence type="ECO:0000256" key="3">
    <source>
        <dbReference type="SAM" id="MobiDB-lite"/>
    </source>
</evidence>
<evidence type="ECO:0000259" key="4">
    <source>
        <dbReference type="Pfam" id="PF01551"/>
    </source>
</evidence>
<evidence type="ECO:0000313" key="6">
    <source>
        <dbReference type="Proteomes" id="UP001597361"/>
    </source>
</evidence>
<protein>
    <submittedName>
        <fullName evidence="5">Murein hydrolase activator EnvC family protein</fullName>
    </submittedName>
</protein>
<comment type="caution">
    <text evidence="5">The sequence shown here is derived from an EMBL/GenBank/DDBJ whole genome shotgun (WGS) entry which is preliminary data.</text>
</comment>
<dbReference type="InterPro" id="IPR011055">
    <property type="entry name" value="Dup_hybrid_motif"/>
</dbReference>
<dbReference type="CDD" id="cd12797">
    <property type="entry name" value="M23_peptidase"/>
    <property type="match status" value="1"/>
</dbReference>